<feature type="domain" description="GST C-terminal" evidence="5">
    <location>
        <begin position="81"/>
        <end position="189"/>
    </location>
</feature>
<evidence type="ECO:0000256" key="2">
    <source>
        <dbReference type="ARBA" id="ARBA00022679"/>
    </source>
</evidence>
<dbReference type="Proteomes" id="UP000228934">
    <property type="component" value="Unassembled WGS sequence"/>
</dbReference>
<reference evidence="8" key="2">
    <citation type="journal article" date="2017" name="Nat. Commun.">
        <title>The North American bullfrog draft genome provides insight into hormonal regulation of long noncoding RNA.</title>
        <authorList>
            <person name="Hammond S.A."/>
            <person name="Warren R.L."/>
            <person name="Vandervalk B.P."/>
            <person name="Kucuk E."/>
            <person name="Khan H."/>
            <person name="Gibb E.A."/>
            <person name="Pandoh P."/>
            <person name="Kirk H."/>
            <person name="Zhao Y."/>
            <person name="Jones M."/>
            <person name="Mungall A.J."/>
            <person name="Coope R."/>
            <person name="Pleasance S."/>
            <person name="Moore R.A."/>
            <person name="Holt R.A."/>
            <person name="Round J.M."/>
            <person name="Ohora S."/>
            <person name="Walle B.V."/>
            <person name="Veldhoen N."/>
            <person name="Helbing C.C."/>
            <person name="Birol I."/>
        </authorList>
    </citation>
    <scope>NUCLEOTIDE SEQUENCE [LARGE SCALE GENOMIC DNA]</scope>
</reference>
<evidence type="ECO:0000256" key="1">
    <source>
        <dbReference type="ARBA" id="ARBA00012452"/>
    </source>
</evidence>
<dbReference type="Pfam" id="PF02798">
    <property type="entry name" value="GST_N"/>
    <property type="match status" value="1"/>
</dbReference>
<dbReference type="SFLD" id="SFLDG00363">
    <property type="entry name" value="AMPS_(cytGST):_Alpha-__Mu-__Pi"/>
    <property type="match status" value="1"/>
</dbReference>
<dbReference type="InterPro" id="IPR036249">
    <property type="entry name" value="Thioredoxin-like_sf"/>
</dbReference>
<dbReference type="GO" id="GO:0004364">
    <property type="term" value="F:glutathione transferase activity"/>
    <property type="evidence" value="ECO:0007669"/>
    <property type="project" value="UniProtKB-EC"/>
</dbReference>
<sequence length="189" mass="22058">MSTYKLTYFTFRGKAELIRYLFAYMNTEYEDCKIDMKDWPEHKSSYPFGKLPVLEIDGIVYYQSLAIGRYLARKAGLTGKTELDDLHLDAILDTIDDFVSQLPWYTEDKMKDYVDKNSPAILSGLEKELGEKNWFAGDYVTWADFFWDICSDSVDFYVPGFAKDYPKLMALKGKVKEIPAIAEWIKRRL</sequence>
<dbReference type="Gene3D" id="1.20.1050.10">
    <property type="match status" value="1"/>
</dbReference>
<comment type="catalytic activity">
    <reaction evidence="3">
        <text>RX + glutathione = an S-substituted glutathione + a halide anion + H(+)</text>
        <dbReference type="Rhea" id="RHEA:16437"/>
        <dbReference type="ChEBI" id="CHEBI:15378"/>
        <dbReference type="ChEBI" id="CHEBI:16042"/>
        <dbReference type="ChEBI" id="CHEBI:17792"/>
        <dbReference type="ChEBI" id="CHEBI:57925"/>
        <dbReference type="ChEBI" id="CHEBI:90779"/>
        <dbReference type="EC" id="2.5.1.18"/>
    </reaction>
</comment>
<reference evidence="7" key="3">
    <citation type="submission" date="2017-08" db="EMBL/GenBank/DDBJ databases">
        <title>Assembly of the North American Bullfrog Genome.</title>
        <authorList>
            <person name="Warren R.L."/>
            <person name="Vandervalk B.P."/>
            <person name="Kucuk E."/>
            <person name="Birol I."/>
            <person name="Helbing C."/>
            <person name="Pandoh P."/>
            <person name="Behsaz B."/>
            <person name="Mohamadi H."/>
            <person name="Chu J."/>
            <person name="Jackman S."/>
            <person name="Hammond S.A."/>
            <person name="Veldhoen N."/>
            <person name="Kirk H."/>
            <person name="Zhao Y."/>
            <person name="Coope R."/>
            <person name="Pleasance S."/>
            <person name="Moore R."/>
            <person name="Holt R."/>
        </authorList>
    </citation>
    <scope>NUCLEOTIDE SEQUENCE</scope>
    <source>
        <strain evidence="7">Bruno</strain>
        <tissue evidence="7">Liver</tissue>
    </source>
</reference>
<feature type="domain" description="GST N-terminal" evidence="4">
    <location>
        <begin position="2"/>
        <end position="79"/>
    </location>
</feature>
<gene>
    <name evidence="6" type="primary">PTGD2</name>
    <name evidence="7" type="ORF">AB205_0082110</name>
</gene>
<dbReference type="InterPro" id="IPR050213">
    <property type="entry name" value="GST_superfamily"/>
</dbReference>
<dbReference type="PROSITE" id="PS50405">
    <property type="entry name" value="GST_CTER"/>
    <property type="match status" value="1"/>
</dbReference>
<dbReference type="GO" id="GO:0006749">
    <property type="term" value="P:glutathione metabolic process"/>
    <property type="evidence" value="ECO:0007669"/>
    <property type="project" value="TreeGrafter"/>
</dbReference>
<evidence type="ECO:0000256" key="3">
    <source>
        <dbReference type="ARBA" id="ARBA00047960"/>
    </source>
</evidence>
<dbReference type="EMBL" id="KV924976">
    <property type="protein sequence ID" value="PIO37657.1"/>
    <property type="molecule type" value="Genomic_DNA"/>
</dbReference>
<dbReference type="Pfam" id="PF14497">
    <property type="entry name" value="GST_C_3"/>
    <property type="match status" value="1"/>
</dbReference>
<dbReference type="SUPFAM" id="SSF52833">
    <property type="entry name" value="Thioredoxin-like"/>
    <property type="match status" value="1"/>
</dbReference>
<organism evidence="6">
    <name type="scientific">Aquarana catesbeiana</name>
    <name type="common">American bullfrog</name>
    <name type="synonym">Rana catesbeiana</name>
    <dbReference type="NCBI Taxonomy" id="8400"/>
    <lineage>
        <taxon>Eukaryota</taxon>
        <taxon>Metazoa</taxon>
        <taxon>Chordata</taxon>
        <taxon>Craniata</taxon>
        <taxon>Vertebrata</taxon>
        <taxon>Euteleostomi</taxon>
        <taxon>Amphibia</taxon>
        <taxon>Batrachia</taxon>
        <taxon>Anura</taxon>
        <taxon>Neobatrachia</taxon>
        <taxon>Ranoidea</taxon>
        <taxon>Ranidae</taxon>
        <taxon>Aquarana</taxon>
    </lineage>
</organism>
<name>C1C3U6_AQUCT</name>
<evidence type="ECO:0000313" key="8">
    <source>
        <dbReference type="Proteomes" id="UP000228934"/>
    </source>
</evidence>
<proteinExistence type="evidence at transcript level"/>
<evidence type="ECO:0000259" key="4">
    <source>
        <dbReference type="PROSITE" id="PS50404"/>
    </source>
</evidence>
<keyword evidence="8" id="KW-1185">Reference proteome</keyword>
<dbReference type="CDD" id="cd03039">
    <property type="entry name" value="GST_N_Sigma_like"/>
    <property type="match status" value="1"/>
</dbReference>
<dbReference type="SUPFAM" id="SSF47616">
    <property type="entry name" value="GST C-terminal domain-like"/>
    <property type="match status" value="1"/>
</dbReference>
<keyword evidence="2" id="KW-0808">Transferase</keyword>
<dbReference type="AlphaFoldDB" id="C1C3U6"/>
<dbReference type="EMBL" id="BT081525">
    <property type="protein sequence ID" value="ACO51656.1"/>
    <property type="molecule type" value="mRNA"/>
</dbReference>
<protein>
    <recommendedName>
        <fullName evidence="1">glutathione transferase</fullName>
        <ecNumber evidence="1">2.5.1.18</ecNumber>
    </recommendedName>
</protein>
<dbReference type="PANTHER" id="PTHR11571:SF224">
    <property type="entry name" value="HEMATOPOIETIC PROSTAGLANDIN D SYNTHASE"/>
    <property type="match status" value="1"/>
</dbReference>
<dbReference type="Gene3D" id="3.40.30.10">
    <property type="entry name" value="Glutaredoxin"/>
    <property type="match status" value="1"/>
</dbReference>
<evidence type="ECO:0000259" key="5">
    <source>
        <dbReference type="PROSITE" id="PS50405"/>
    </source>
</evidence>
<evidence type="ECO:0000313" key="6">
    <source>
        <dbReference type="EMBL" id="ACO51656.1"/>
    </source>
</evidence>
<accession>C1C3U6</accession>
<dbReference type="FunFam" id="3.40.30.10:FF:000035">
    <property type="entry name" value="hematopoietic prostaglandin D synthase"/>
    <property type="match status" value="1"/>
</dbReference>
<dbReference type="OrthoDB" id="414243at2759"/>
<dbReference type="PROSITE" id="PS50404">
    <property type="entry name" value="GST_NTER"/>
    <property type="match status" value="1"/>
</dbReference>
<dbReference type="InterPro" id="IPR010987">
    <property type="entry name" value="Glutathione-S-Trfase_C-like"/>
</dbReference>
<evidence type="ECO:0000313" key="7">
    <source>
        <dbReference type="EMBL" id="PIO37657.1"/>
    </source>
</evidence>
<dbReference type="InterPro" id="IPR004045">
    <property type="entry name" value="Glutathione_S-Trfase_N"/>
</dbReference>
<dbReference type="SFLD" id="SFLDS00019">
    <property type="entry name" value="Glutathione_Transferase_(cytos"/>
    <property type="match status" value="1"/>
</dbReference>
<reference evidence="6" key="1">
    <citation type="submission" date="2009-04" db="EMBL/GenBank/DDBJ databases">
        <title>Rana catesbeiana ESTs and full-length cDNAs.</title>
        <authorList>
            <person name="Helbing C.C."/>
            <person name="Veldhoen N."/>
            <person name="Leong J."/>
            <person name="Koop B.F."/>
        </authorList>
    </citation>
    <scope>NUCLEOTIDE SEQUENCE</scope>
    <source>
        <tissue evidence="6">Mixed tissue</tissue>
    </source>
</reference>
<dbReference type="InterPro" id="IPR040079">
    <property type="entry name" value="Glutathione_S-Trfase"/>
</dbReference>
<dbReference type="PANTHER" id="PTHR11571">
    <property type="entry name" value="GLUTATHIONE S-TRANSFERASE"/>
    <property type="match status" value="1"/>
</dbReference>
<dbReference type="InterPro" id="IPR004046">
    <property type="entry name" value="GST_C"/>
</dbReference>
<dbReference type="SFLD" id="SFLDG01205">
    <property type="entry name" value="AMPS.1"/>
    <property type="match status" value="1"/>
</dbReference>
<dbReference type="EC" id="2.5.1.18" evidence="1"/>
<dbReference type="InterPro" id="IPR036282">
    <property type="entry name" value="Glutathione-S-Trfase_C_sf"/>
</dbReference>